<dbReference type="RefSeq" id="WP_089543153.1">
    <property type="nucleotide sequence ID" value="NZ_NMPZ01000004.1"/>
</dbReference>
<dbReference type="Pfam" id="PF26611">
    <property type="entry name" value="MAD7"/>
    <property type="match status" value="1"/>
</dbReference>
<protein>
    <submittedName>
        <fullName evidence="1">Uncharacterized protein</fullName>
    </submittedName>
</protein>
<reference evidence="1 2" key="1">
    <citation type="submission" date="2017-07" db="EMBL/GenBank/DDBJ databases">
        <title>Draft genome sequence of Prevotella copri isolated from the gut of healthy adult Indian.</title>
        <authorList>
            <person name="Das B."/>
            <person name="Bag S."/>
            <person name="Ghosh T.S."/>
        </authorList>
    </citation>
    <scope>NUCLEOTIDE SEQUENCE [LARGE SCALE GENOMIC DNA]</scope>
    <source>
        <strain evidence="1 2">Indica</strain>
    </source>
</reference>
<accession>A0AA91TLL4</accession>
<gene>
    <name evidence="1" type="ORF">CFT61_03840</name>
</gene>
<dbReference type="EMBL" id="NMPZ01000004">
    <property type="protein sequence ID" value="OXL44811.1"/>
    <property type="molecule type" value="Genomic_DNA"/>
</dbReference>
<dbReference type="InterPro" id="IPR058120">
    <property type="entry name" value="MADS7"/>
</dbReference>
<proteinExistence type="predicted"/>
<dbReference type="NCBIfam" id="NF047733">
    <property type="entry name" value="antiphage_MADS7"/>
    <property type="match status" value="1"/>
</dbReference>
<dbReference type="AlphaFoldDB" id="A0AA91TLL4"/>
<comment type="caution">
    <text evidence="1">The sequence shown here is derived from an EMBL/GenBank/DDBJ whole genome shotgun (WGS) entry which is preliminary data.</text>
</comment>
<evidence type="ECO:0000313" key="2">
    <source>
        <dbReference type="Proteomes" id="UP000215155"/>
    </source>
</evidence>
<evidence type="ECO:0000313" key="1">
    <source>
        <dbReference type="EMBL" id="OXL44811.1"/>
    </source>
</evidence>
<sequence>MILKLKKGTVPFLNKDLLYVDFKSVKLDRVLTNLFTKMYAGGQPVSLAFRKEYTIDILKDNLEKLEAQGVLNGVTDNPDGVEDWLRSSLLELVNRGNVIKEHVSALKPLHLLSFRVQNSKYCRDYRASDQLYLMLKSNPEVMNGLVKYLSKGWDKSSGEINTQEELDVDTTGILYITKPLRERKSMNKEVDVIPLPLLKKQAALFTDDIRRLLIYKDKLPRAVFIDYLRILCGLHLTLYTMKVVYLLPKMIEAGTREVEDDWSMVVDVTDNLDSIVAPYACKDIERMENSYGKYIRATYMIDIIQDRKSCSVDEALRILKEDNDKQGEYYEVKLKDIENNLPNSDEKEFDKNDFREMLEFFPENDYFDMFVHVLEKSNLGASQYRYLREFIDAVSMKNSSSMLMADSRSKRHPRRGALGSKLLETMVQLLVLKEKPNGGYETRSLSIDELASAIRERYGLIINGIEDERFADADVEMNAAFHLNMEAFKNKLRQIGFYTDMSDACILQKIRPRYKLED</sequence>
<dbReference type="Proteomes" id="UP000215155">
    <property type="component" value="Unassembled WGS sequence"/>
</dbReference>
<organism evidence="1 2">
    <name type="scientific">Segatella copri</name>
    <dbReference type="NCBI Taxonomy" id="165179"/>
    <lineage>
        <taxon>Bacteria</taxon>
        <taxon>Pseudomonadati</taxon>
        <taxon>Bacteroidota</taxon>
        <taxon>Bacteroidia</taxon>
        <taxon>Bacteroidales</taxon>
        <taxon>Prevotellaceae</taxon>
        <taxon>Segatella</taxon>
    </lineage>
</organism>
<name>A0AA91TLL4_9BACT</name>